<dbReference type="NCBIfam" id="NF007776">
    <property type="entry name" value="PRK10465.1"/>
    <property type="match status" value="1"/>
</dbReference>
<evidence type="ECO:0000313" key="2">
    <source>
        <dbReference type="EMBL" id="OAT25852.1"/>
    </source>
</evidence>
<gene>
    <name evidence="2" type="ORF">M983_2268</name>
</gene>
<sequence length="164" mass="18594">MSKLIWNITGYDEAPIAQLEANFRHIANKEMQNLPFYRQHIPIKAVINTLFDKQWIGAILTPWMLELIILPGPNQEWPYRKIGERLALALPCGEVKFVVGELADGMQYLACSLMSPLNPHLDAEHAIQLAENSAKMALSFPVHTQSTAEIDLSRRSLFRGQLRS</sequence>
<dbReference type="Proteomes" id="UP000094023">
    <property type="component" value="Unassembled WGS sequence"/>
</dbReference>
<proteinExistence type="inferred from homology"/>
<dbReference type="InterPro" id="IPR023994">
    <property type="entry name" value="NiFe-hyd_HybE"/>
</dbReference>
<comment type="similarity">
    <text evidence="1">Belongs to the HupJ family.</text>
</comment>
<organism evidence="2 3">
    <name type="scientific">Proteus myxofaciens ATCC 19692</name>
    <dbReference type="NCBI Taxonomy" id="1354337"/>
    <lineage>
        <taxon>Bacteria</taxon>
        <taxon>Pseudomonadati</taxon>
        <taxon>Pseudomonadota</taxon>
        <taxon>Gammaproteobacteria</taxon>
        <taxon>Enterobacterales</taxon>
        <taxon>Morganellaceae</taxon>
        <taxon>Proteus</taxon>
    </lineage>
</organism>
<dbReference type="STRING" id="1354337.M983_2268"/>
<dbReference type="InterPro" id="IPR038530">
    <property type="entry name" value="NiFe-hyd_HybE_sf"/>
</dbReference>
<accession>A0A198FLM7</accession>
<dbReference type="RefSeq" id="WP_066750648.1">
    <property type="nucleotide sequence ID" value="NZ_LXEN01000108.1"/>
</dbReference>
<comment type="caution">
    <text evidence="2">The sequence shown here is derived from an EMBL/GenBank/DDBJ whole genome shotgun (WGS) entry which is preliminary data.</text>
</comment>
<dbReference type="PATRIC" id="fig|1354337.4.peg.2326"/>
<dbReference type="AlphaFoldDB" id="A0A198FLM7"/>
<protein>
    <submittedName>
        <fullName evidence="2">HybE family protein</fullName>
    </submittedName>
</protein>
<keyword evidence="3" id="KW-1185">Reference proteome</keyword>
<dbReference type="EMBL" id="LXEN01000108">
    <property type="protein sequence ID" value="OAT25852.1"/>
    <property type="molecule type" value="Genomic_DNA"/>
</dbReference>
<dbReference type="NCBIfam" id="TIGR03993">
    <property type="entry name" value="hydrog_HybE"/>
    <property type="match status" value="1"/>
</dbReference>
<dbReference type="Gene3D" id="3.30.1460.40">
    <property type="entry name" value="[NiFe]-hydrogenase assembly chaperone, HybE"/>
    <property type="match status" value="1"/>
</dbReference>
<reference evidence="2 3" key="1">
    <citation type="submission" date="2016-04" db="EMBL/GenBank/DDBJ databases">
        <title>ATOL: Assembling a taxonomically balanced genome-scale reconstruction of the evolutionary history of the Enterobacteriaceae.</title>
        <authorList>
            <person name="Plunkett G.III."/>
            <person name="Neeno-Eckwall E.C."/>
            <person name="Glasner J.D."/>
            <person name="Perna N.T."/>
        </authorList>
    </citation>
    <scope>NUCLEOTIDE SEQUENCE [LARGE SCALE GENOMIC DNA]</scope>
    <source>
        <strain evidence="2 3">ATCC 19692</strain>
    </source>
</reference>
<evidence type="ECO:0000256" key="1">
    <source>
        <dbReference type="ARBA" id="ARBA00006532"/>
    </source>
</evidence>
<evidence type="ECO:0000313" key="3">
    <source>
        <dbReference type="Proteomes" id="UP000094023"/>
    </source>
</evidence>
<dbReference type="OrthoDB" id="6485044at2"/>
<name>A0A198FLM7_9GAMM</name>
<dbReference type="Pfam" id="PF11939">
    <property type="entry name" value="NiFe-hyd_HybE"/>
    <property type="match status" value="1"/>
</dbReference>